<protein>
    <submittedName>
        <fullName evidence="2">Helix-turn-helix domain-containing protein</fullName>
    </submittedName>
</protein>
<sequence length="75" mass="8419">MSSPPTTGNAREIFAKNLRNLRLEKGLSQERLGELAGFHRTYVSQVERCVSNVSFDSAERLASILGTELWQLLKP</sequence>
<evidence type="ECO:0000313" key="3">
    <source>
        <dbReference type="Proteomes" id="UP001179361"/>
    </source>
</evidence>
<dbReference type="Pfam" id="PF01381">
    <property type="entry name" value="HTH_3"/>
    <property type="match status" value="1"/>
</dbReference>
<comment type="caution">
    <text evidence="2">The sequence shown here is derived from an EMBL/GenBank/DDBJ whole genome shotgun (WGS) entry which is preliminary data.</text>
</comment>
<dbReference type="PROSITE" id="PS50943">
    <property type="entry name" value="HTH_CROC1"/>
    <property type="match status" value="1"/>
</dbReference>
<keyword evidence="3" id="KW-1185">Reference proteome</keyword>
<organism evidence="2 3">
    <name type="scientific">Massilia phyllostachyos</name>
    <dbReference type="NCBI Taxonomy" id="2898585"/>
    <lineage>
        <taxon>Bacteria</taxon>
        <taxon>Pseudomonadati</taxon>
        <taxon>Pseudomonadota</taxon>
        <taxon>Betaproteobacteria</taxon>
        <taxon>Burkholderiales</taxon>
        <taxon>Oxalobacteraceae</taxon>
        <taxon>Telluria group</taxon>
        <taxon>Massilia</taxon>
    </lineage>
</organism>
<dbReference type="Proteomes" id="UP001179361">
    <property type="component" value="Unassembled WGS sequence"/>
</dbReference>
<dbReference type="CDD" id="cd00093">
    <property type="entry name" value="HTH_XRE"/>
    <property type="match status" value="1"/>
</dbReference>
<dbReference type="Gene3D" id="1.10.260.40">
    <property type="entry name" value="lambda repressor-like DNA-binding domains"/>
    <property type="match status" value="1"/>
</dbReference>
<evidence type="ECO:0000259" key="1">
    <source>
        <dbReference type="PROSITE" id="PS50943"/>
    </source>
</evidence>
<evidence type="ECO:0000313" key="2">
    <source>
        <dbReference type="EMBL" id="MCD2514703.1"/>
    </source>
</evidence>
<dbReference type="InterPro" id="IPR010982">
    <property type="entry name" value="Lambda_DNA-bd_dom_sf"/>
</dbReference>
<reference evidence="2" key="1">
    <citation type="submission" date="2021-11" db="EMBL/GenBank/DDBJ databases">
        <title>The complete genome of Massilia sp sp. G4R7.</title>
        <authorList>
            <person name="Liu L."/>
            <person name="Yue J."/>
            <person name="Yuan J."/>
            <person name="Yang F."/>
            <person name="Li L."/>
        </authorList>
    </citation>
    <scope>NUCLEOTIDE SEQUENCE</scope>
    <source>
        <strain evidence="2">G4R7</strain>
    </source>
</reference>
<proteinExistence type="predicted"/>
<feature type="domain" description="HTH cro/C1-type" evidence="1">
    <location>
        <begin position="18"/>
        <end position="72"/>
    </location>
</feature>
<dbReference type="EMBL" id="JAJNOC010000001">
    <property type="protein sequence ID" value="MCD2514703.1"/>
    <property type="molecule type" value="Genomic_DNA"/>
</dbReference>
<gene>
    <name evidence="2" type="ORF">LQ564_00065</name>
</gene>
<dbReference type="SMART" id="SM00530">
    <property type="entry name" value="HTH_XRE"/>
    <property type="match status" value="1"/>
</dbReference>
<dbReference type="SUPFAM" id="SSF47413">
    <property type="entry name" value="lambda repressor-like DNA-binding domains"/>
    <property type="match status" value="1"/>
</dbReference>
<accession>A0ABS8PYW5</accession>
<name>A0ABS8PYW5_9BURK</name>
<dbReference type="InterPro" id="IPR001387">
    <property type="entry name" value="Cro/C1-type_HTH"/>
</dbReference>